<dbReference type="Pfam" id="PF00005">
    <property type="entry name" value="ABC_tran"/>
    <property type="match status" value="1"/>
</dbReference>
<dbReference type="GO" id="GO:0005524">
    <property type="term" value="F:ATP binding"/>
    <property type="evidence" value="ECO:0007669"/>
    <property type="project" value="UniProtKB-KW"/>
</dbReference>
<gene>
    <name evidence="2" type="ORF">JNB85_26865</name>
</gene>
<comment type="caution">
    <text evidence="2">The sequence shown here is derived from an EMBL/GenBank/DDBJ whole genome shotgun (WGS) entry which is preliminary data.</text>
</comment>
<dbReference type="Gene3D" id="3.40.50.300">
    <property type="entry name" value="P-loop containing nucleotide triphosphate hydrolases"/>
    <property type="match status" value="1"/>
</dbReference>
<evidence type="ECO:0000313" key="2">
    <source>
        <dbReference type="EMBL" id="MBW9056037.1"/>
    </source>
</evidence>
<feature type="domain" description="ABC transporter" evidence="1">
    <location>
        <begin position="50"/>
        <end position="162"/>
    </location>
</feature>
<name>A0ABS7H2E8_9HYPH</name>
<dbReference type="PANTHER" id="PTHR24220">
    <property type="entry name" value="IMPORT ATP-BINDING PROTEIN"/>
    <property type="match status" value="1"/>
</dbReference>
<proteinExistence type="predicted"/>
<reference evidence="2 3" key="1">
    <citation type="journal article" date="2021" name="MBio">
        <title>Poor Competitiveness of Bradyrhizobium in Pigeon Pea Root Colonization in Indian Soils.</title>
        <authorList>
            <person name="Chalasani D."/>
            <person name="Basu A."/>
            <person name="Pullabhotla S.V.S.R.N."/>
            <person name="Jorrin B."/>
            <person name="Neal A.L."/>
            <person name="Poole P.S."/>
            <person name="Podile A.R."/>
            <person name="Tkacz A."/>
        </authorList>
    </citation>
    <scope>NUCLEOTIDE SEQUENCE [LARGE SCALE GENOMIC DNA]</scope>
    <source>
        <strain evidence="2 3">HU56</strain>
    </source>
</reference>
<dbReference type="InterPro" id="IPR027417">
    <property type="entry name" value="P-loop_NTPase"/>
</dbReference>
<keyword evidence="2" id="KW-0547">Nucleotide-binding</keyword>
<dbReference type="InterPro" id="IPR003439">
    <property type="entry name" value="ABC_transporter-like_ATP-bd"/>
</dbReference>
<sequence>MACSWRTMDIPFPSLLIKGFPQESRCLRARREEGEGYRNAAAFRHPSAIGLERVGEGPVRWSGEDIAALSEGRRDRFRAANIGLVMQEFHLLSWAFGGRKRAVARAATSAVIERAHNLLEIAGVGRAWQKVETMSRDKMQRVAIAPALLRRRGVMVADEPTASLDAESGDAVGDLLLDLAATEGTSTHSFRLLLAKQRRQVAHRLRIRRRNACDHISRPRCPAGGARLPAVSGPGFAGMMIAACRACSAMAGAMLRQFARKIRLKS</sequence>
<dbReference type="InterPro" id="IPR015854">
    <property type="entry name" value="ABC_transpr_LolD-like"/>
</dbReference>
<evidence type="ECO:0000313" key="3">
    <source>
        <dbReference type="Proteomes" id="UP000717752"/>
    </source>
</evidence>
<dbReference type="EMBL" id="JAEUAK010000014">
    <property type="protein sequence ID" value="MBW9056037.1"/>
    <property type="molecule type" value="Genomic_DNA"/>
</dbReference>
<dbReference type="SUPFAM" id="SSF52540">
    <property type="entry name" value="P-loop containing nucleoside triphosphate hydrolases"/>
    <property type="match status" value="1"/>
</dbReference>
<keyword evidence="2" id="KW-0067">ATP-binding</keyword>
<evidence type="ECO:0000259" key="1">
    <source>
        <dbReference type="Pfam" id="PF00005"/>
    </source>
</evidence>
<dbReference type="Proteomes" id="UP000717752">
    <property type="component" value="Unassembled WGS sequence"/>
</dbReference>
<organism evidence="2 3">
    <name type="scientific">Rhizobium mesosinicum</name>
    <dbReference type="NCBI Taxonomy" id="335017"/>
    <lineage>
        <taxon>Bacteria</taxon>
        <taxon>Pseudomonadati</taxon>
        <taxon>Pseudomonadota</taxon>
        <taxon>Alphaproteobacteria</taxon>
        <taxon>Hyphomicrobiales</taxon>
        <taxon>Rhizobiaceae</taxon>
        <taxon>Rhizobium/Agrobacterium group</taxon>
        <taxon>Rhizobium</taxon>
    </lineage>
</organism>
<accession>A0ABS7H2E8</accession>
<protein>
    <submittedName>
        <fullName evidence="2">ATP-binding cassette domain-containing protein</fullName>
    </submittedName>
</protein>
<keyword evidence="3" id="KW-1185">Reference proteome</keyword>